<organism evidence="2 3">
    <name type="scientific">Liparis tanakae</name>
    <name type="common">Tanaka's snailfish</name>
    <dbReference type="NCBI Taxonomy" id="230148"/>
    <lineage>
        <taxon>Eukaryota</taxon>
        <taxon>Metazoa</taxon>
        <taxon>Chordata</taxon>
        <taxon>Craniata</taxon>
        <taxon>Vertebrata</taxon>
        <taxon>Euteleostomi</taxon>
        <taxon>Actinopterygii</taxon>
        <taxon>Neopterygii</taxon>
        <taxon>Teleostei</taxon>
        <taxon>Neoteleostei</taxon>
        <taxon>Acanthomorphata</taxon>
        <taxon>Eupercaria</taxon>
        <taxon>Perciformes</taxon>
        <taxon>Cottioidei</taxon>
        <taxon>Cottales</taxon>
        <taxon>Liparidae</taxon>
        <taxon>Liparis</taxon>
    </lineage>
</organism>
<feature type="region of interest" description="Disordered" evidence="1">
    <location>
        <begin position="1"/>
        <end position="35"/>
    </location>
</feature>
<comment type="caution">
    <text evidence="2">The sequence shown here is derived from an EMBL/GenBank/DDBJ whole genome shotgun (WGS) entry which is preliminary data.</text>
</comment>
<dbReference type="EMBL" id="SRLO01000319">
    <property type="protein sequence ID" value="TNN61248.1"/>
    <property type="molecule type" value="Genomic_DNA"/>
</dbReference>
<proteinExistence type="predicted"/>
<name>A0A4Z2H5U3_9TELE</name>
<reference evidence="2 3" key="1">
    <citation type="submission" date="2019-03" db="EMBL/GenBank/DDBJ databases">
        <title>First draft genome of Liparis tanakae, snailfish: a comprehensive survey of snailfish specific genes.</title>
        <authorList>
            <person name="Kim W."/>
            <person name="Song I."/>
            <person name="Jeong J.-H."/>
            <person name="Kim D."/>
            <person name="Kim S."/>
            <person name="Ryu S."/>
            <person name="Song J.Y."/>
            <person name="Lee S.K."/>
        </authorList>
    </citation>
    <scope>NUCLEOTIDE SEQUENCE [LARGE SCALE GENOMIC DNA]</scope>
    <source>
        <tissue evidence="2">Muscle</tissue>
    </source>
</reference>
<evidence type="ECO:0000256" key="1">
    <source>
        <dbReference type="SAM" id="MobiDB-lite"/>
    </source>
</evidence>
<protein>
    <submittedName>
        <fullName evidence="2">Uncharacterized protein</fullName>
    </submittedName>
</protein>
<evidence type="ECO:0000313" key="3">
    <source>
        <dbReference type="Proteomes" id="UP000314294"/>
    </source>
</evidence>
<evidence type="ECO:0000313" key="2">
    <source>
        <dbReference type="EMBL" id="TNN61248.1"/>
    </source>
</evidence>
<keyword evidence="3" id="KW-1185">Reference proteome</keyword>
<dbReference type="OrthoDB" id="7249367at2759"/>
<dbReference type="Proteomes" id="UP000314294">
    <property type="component" value="Unassembled WGS sequence"/>
</dbReference>
<dbReference type="AlphaFoldDB" id="A0A4Z2H5U3"/>
<accession>A0A4Z2H5U3</accession>
<gene>
    <name evidence="2" type="ORF">EYF80_028543</name>
</gene>
<sequence length="84" mass="8572">MGDPEQDTVAGGEGGVRLAEVQGTHPEQVGGLGGRLPGGGLRVLVAAAVQEKAFSHVSRLLAGCQFEALEGLMVKYVSVKVTAL</sequence>